<sequence>MIGPFYRTGRATETIYQVPQDHAMLPGALSLEGKT</sequence>
<organism evidence="1 2">
    <name type="scientific">Botryotinia fuckeliana (strain T4)</name>
    <name type="common">Noble rot fungus</name>
    <name type="synonym">Botrytis cinerea</name>
    <dbReference type="NCBI Taxonomy" id="999810"/>
    <lineage>
        <taxon>Eukaryota</taxon>
        <taxon>Fungi</taxon>
        <taxon>Dikarya</taxon>
        <taxon>Ascomycota</taxon>
        <taxon>Pezizomycotina</taxon>
        <taxon>Leotiomycetes</taxon>
        <taxon>Helotiales</taxon>
        <taxon>Sclerotiniaceae</taxon>
        <taxon>Botrytis</taxon>
    </lineage>
</organism>
<dbReference type="Proteomes" id="UP000008177">
    <property type="component" value="Unplaced contigs"/>
</dbReference>
<evidence type="ECO:0000313" key="1">
    <source>
        <dbReference type="EMBL" id="CCD46637.1"/>
    </source>
</evidence>
<dbReference type="HOGENOM" id="CLU_3368374_0_0_1"/>
<dbReference type="InParanoid" id="G2Y1U7"/>
<name>G2Y1U7_BOTF4</name>
<accession>G2Y1U7</accession>
<dbReference type="EMBL" id="FQ790282">
    <property type="protein sequence ID" value="CCD46637.1"/>
    <property type="molecule type" value="Genomic_DNA"/>
</dbReference>
<dbReference type="AlphaFoldDB" id="G2Y1U7"/>
<evidence type="ECO:0000313" key="2">
    <source>
        <dbReference type="Proteomes" id="UP000008177"/>
    </source>
</evidence>
<gene>
    <name evidence="1" type="ORF">BofuT4_uP042480.1</name>
</gene>
<protein>
    <submittedName>
        <fullName evidence="1">Uncharacterized protein</fullName>
    </submittedName>
</protein>
<reference evidence="2" key="1">
    <citation type="journal article" date="2011" name="PLoS Genet.">
        <title>Genomic analysis of the necrotrophic fungal pathogens Sclerotinia sclerotiorum and Botrytis cinerea.</title>
        <authorList>
            <person name="Amselem J."/>
            <person name="Cuomo C.A."/>
            <person name="van Kan J.A."/>
            <person name="Viaud M."/>
            <person name="Benito E.P."/>
            <person name="Couloux A."/>
            <person name="Coutinho P.M."/>
            <person name="de Vries R.P."/>
            <person name="Dyer P.S."/>
            <person name="Fillinger S."/>
            <person name="Fournier E."/>
            <person name="Gout L."/>
            <person name="Hahn M."/>
            <person name="Kohn L."/>
            <person name="Lapalu N."/>
            <person name="Plummer K.M."/>
            <person name="Pradier J.M."/>
            <person name="Quevillon E."/>
            <person name="Sharon A."/>
            <person name="Simon A."/>
            <person name="ten Have A."/>
            <person name="Tudzynski B."/>
            <person name="Tudzynski P."/>
            <person name="Wincker P."/>
            <person name="Andrew M."/>
            <person name="Anthouard V."/>
            <person name="Beever R.E."/>
            <person name="Beffa R."/>
            <person name="Benoit I."/>
            <person name="Bouzid O."/>
            <person name="Brault B."/>
            <person name="Chen Z."/>
            <person name="Choquer M."/>
            <person name="Collemare J."/>
            <person name="Cotton P."/>
            <person name="Danchin E.G."/>
            <person name="Da Silva C."/>
            <person name="Gautier A."/>
            <person name="Giraud C."/>
            <person name="Giraud T."/>
            <person name="Gonzalez C."/>
            <person name="Grossetete S."/>
            <person name="Guldener U."/>
            <person name="Henrissat B."/>
            <person name="Howlett B.J."/>
            <person name="Kodira C."/>
            <person name="Kretschmer M."/>
            <person name="Lappartient A."/>
            <person name="Leroch M."/>
            <person name="Levis C."/>
            <person name="Mauceli E."/>
            <person name="Neuveglise C."/>
            <person name="Oeser B."/>
            <person name="Pearson M."/>
            <person name="Poulain J."/>
            <person name="Poussereau N."/>
            <person name="Quesneville H."/>
            <person name="Rascle C."/>
            <person name="Schumacher J."/>
            <person name="Segurens B."/>
            <person name="Sexton A."/>
            <person name="Silva E."/>
            <person name="Sirven C."/>
            <person name="Soanes D.M."/>
            <person name="Talbot N.J."/>
            <person name="Templeton M."/>
            <person name="Yandava C."/>
            <person name="Yarden O."/>
            <person name="Zeng Q."/>
            <person name="Rollins J.A."/>
            <person name="Lebrun M.H."/>
            <person name="Dickman M."/>
        </authorList>
    </citation>
    <scope>NUCLEOTIDE SEQUENCE [LARGE SCALE GENOMIC DNA]</scope>
    <source>
        <strain evidence="2">T4</strain>
    </source>
</reference>
<proteinExistence type="predicted"/>